<dbReference type="EMBL" id="CADCVM010000268">
    <property type="protein sequence ID" value="CAA9501292.1"/>
    <property type="molecule type" value="Genomic_DNA"/>
</dbReference>
<dbReference type="AlphaFoldDB" id="A0A6J4SJT4"/>
<feature type="non-terminal residue" evidence="2">
    <location>
        <position position="167"/>
    </location>
</feature>
<reference evidence="2" key="1">
    <citation type="submission" date="2020-02" db="EMBL/GenBank/DDBJ databases">
        <authorList>
            <person name="Meier V. D."/>
        </authorList>
    </citation>
    <scope>NUCLEOTIDE SEQUENCE</scope>
    <source>
        <strain evidence="2">AVDCRST_MAG05</strain>
    </source>
</reference>
<gene>
    <name evidence="2" type="ORF">AVDCRST_MAG05-2458</name>
</gene>
<sequence length="167" mass="17678">GARGAGGVLRAGAGREALAREKAADGQGRRHRAGRLLAARGLVRPVRRAYRLPDAPPRGAGARQPRPLRLRYGGALRGKRLRPARGPQGRLRPGREVGASGGRGGGLGRGARNRDLRGRPRRALRLPGRRRGNERAQGGVARGAREPVLGLRAGRHPLLGRAVAGFL</sequence>
<accession>A0A6J4SJT4</accession>
<feature type="compositionally biased region" description="Low complexity" evidence="1">
    <location>
        <begin position="57"/>
        <end position="67"/>
    </location>
</feature>
<feature type="region of interest" description="Disordered" evidence="1">
    <location>
        <begin position="52"/>
        <end position="141"/>
    </location>
</feature>
<evidence type="ECO:0000256" key="1">
    <source>
        <dbReference type="SAM" id="MobiDB-lite"/>
    </source>
</evidence>
<evidence type="ECO:0000313" key="2">
    <source>
        <dbReference type="EMBL" id="CAA9501292.1"/>
    </source>
</evidence>
<name>A0A6J4SJT4_9ACTN</name>
<protein>
    <submittedName>
        <fullName evidence="2">Uncharacterized protein</fullName>
    </submittedName>
</protein>
<feature type="compositionally biased region" description="Basic residues" evidence="1">
    <location>
        <begin position="119"/>
        <end position="132"/>
    </location>
</feature>
<proteinExistence type="predicted"/>
<feature type="compositionally biased region" description="Gly residues" evidence="1">
    <location>
        <begin position="99"/>
        <end position="109"/>
    </location>
</feature>
<feature type="non-terminal residue" evidence="2">
    <location>
        <position position="1"/>
    </location>
</feature>
<organism evidence="2">
    <name type="scientific">uncultured Rubrobacteraceae bacterium</name>
    <dbReference type="NCBI Taxonomy" id="349277"/>
    <lineage>
        <taxon>Bacteria</taxon>
        <taxon>Bacillati</taxon>
        <taxon>Actinomycetota</taxon>
        <taxon>Rubrobacteria</taxon>
        <taxon>Rubrobacterales</taxon>
        <taxon>Rubrobacteraceae</taxon>
        <taxon>environmental samples</taxon>
    </lineage>
</organism>